<evidence type="ECO:0000313" key="2">
    <source>
        <dbReference type="Proteomes" id="UP001291653"/>
    </source>
</evidence>
<dbReference type="AlphaFoldDB" id="A0AA86M799"/>
<dbReference type="RefSeq" id="WP_323451989.1">
    <property type="nucleotide sequence ID" value="NZ_LC735414.1"/>
</dbReference>
<geneLocation type="plasmid" evidence="1 2">
    <name>pYSPA8-1</name>
</geneLocation>
<dbReference type="Proteomes" id="UP001291653">
    <property type="component" value="Plasmid pYSPA8-1"/>
</dbReference>
<name>A0AA86M799_9ACTN</name>
<proteinExistence type="predicted"/>
<sequence>MGTTTYLGDGIDGRRLAIELPDVGEIVKVRAGTVKKNNLRMVVGRVIDHEVRLIGRGRFGVIELVVANADGVVRVGAGRLAEITADEAAAYTTA</sequence>
<evidence type="ECO:0000313" key="1">
    <source>
        <dbReference type="EMBL" id="BDT39506.1"/>
    </source>
</evidence>
<accession>A0AA86M799</accession>
<dbReference type="EMBL" id="LC735414">
    <property type="protein sequence ID" value="BDT39506.1"/>
    <property type="molecule type" value="Genomic_DNA"/>
</dbReference>
<organism evidence="1 2">
    <name type="scientific">Streptomyces yaizuensis</name>
    <dbReference type="NCBI Taxonomy" id="2989713"/>
    <lineage>
        <taxon>Bacteria</taxon>
        <taxon>Bacillati</taxon>
        <taxon>Actinomycetota</taxon>
        <taxon>Actinomycetes</taxon>
        <taxon>Kitasatosporales</taxon>
        <taxon>Streptomycetaceae</taxon>
        <taxon>Streptomyces</taxon>
    </lineage>
</organism>
<protein>
    <submittedName>
        <fullName evidence="1">Uncharacterized protein</fullName>
    </submittedName>
</protein>
<keyword evidence="1" id="KW-0614">Plasmid</keyword>
<reference evidence="1 2" key="1">
    <citation type="submission" date="2022-10" db="EMBL/GenBank/DDBJ databases">
        <title>Draft genome sequence of Streptomyces sp. YSPA8.</title>
        <authorList>
            <person name="Moriuchi R."/>
            <person name="Dohra H."/>
            <person name="Yamamura H."/>
            <person name="Kodani S."/>
        </authorList>
    </citation>
    <scope>NUCLEOTIDE SEQUENCE [LARGE SCALE GENOMIC DNA]</scope>
    <source>
        <strain evidence="1 2">YSPA8</strain>
        <plasmid evidence="1 2">pYSPA8-1</plasmid>
    </source>
</reference>
<gene>
    <name evidence="1" type="ORF">SYYSPA8_36940</name>
</gene>
<keyword evidence="2" id="KW-1185">Reference proteome</keyword>